<keyword evidence="2" id="KW-1133">Transmembrane helix</keyword>
<feature type="chain" id="PRO_5012009053" evidence="3">
    <location>
        <begin position="17"/>
        <end position="962"/>
    </location>
</feature>
<protein>
    <submittedName>
        <fullName evidence="4">GlcNac transferase</fullName>
    </submittedName>
</protein>
<dbReference type="Pfam" id="PF11397">
    <property type="entry name" value="GlcNAc"/>
    <property type="match status" value="4"/>
</dbReference>
<dbReference type="PANTHER" id="PTHR34496:SF6">
    <property type="entry name" value="GLYCOSYLTRANSFERASE 2-LIKE DOMAIN-CONTAINING PROTEIN"/>
    <property type="match status" value="1"/>
</dbReference>
<feature type="signal peptide" evidence="3">
    <location>
        <begin position="1"/>
        <end position="16"/>
    </location>
</feature>
<dbReference type="Proteomes" id="UP000243579">
    <property type="component" value="Unassembled WGS sequence"/>
</dbReference>
<dbReference type="EMBL" id="JNBR01002411">
    <property type="protein sequence ID" value="OQR82894.1"/>
    <property type="molecule type" value="Genomic_DNA"/>
</dbReference>
<feature type="transmembrane region" description="Helical" evidence="2">
    <location>
        <begin position="922"/>
        <end position="942"/>
    </location>
</feature>
<evidence type="ECO:0000256" key="2">
    <source>
        <dbReference type="SAM" id="Phobius"/>
    </source>
</evidence>
<gene>
    <name evidence="4" type="ORF">ACHHYP_15367</name>
</gene>
<reference evidence="4 5" key="1">
    <citation type="journal article" date="2014" name="Genome Biol. Evol.">
        <title>The secreted proteins of Achlya hypogyna and Thraustotheca clavata identify the ancestral oomycete secretome and reveal gene acquisitions by horizontal gene transfer.</title>
        <authorList>
            <person name="Misner I."/>
            <person name="Blouin N."/>
            <person name="Leonard G."/>
            <person name="Richards T.A."/>
            <person name="Lane C.E."/>
        </authorList>
    </citation>
    <scope>NUCLEOTIDE SEQUENCE [LARGE SCALE GENOMIC DNA]</scope>
    <source>
        <strain evidence="4 5">ATCC 48635</strain>
    </source>
</reference>
<comment type="caution">
    <text evidence="4">The sequence shown here is derived from an EMBL/GenBank/DDBJ whole genome shotgun (WGS) entry which is preliminary data.</text>
</comment>
<keyword evidence="2" id="KW-0812">Transmembrane</keyword>
<feature type="region of interest" description="Disordered" evidence="1">
    <location>
        <begin position="881"/>
        <end position="905"/>
    </location>
</feature>
<dbReference type="InterPro" id="IPR021067">
    <property type="entry name" value="Glycosyltransferase"/>
</dbReference>
<name>A0A1V9YB04_ACHHY</name>
<keyword evidence="4" id="KW-0808">Transferase</keyword>
<sequence>MLRFLIAAAAWLRIESLQPTYISVLEHPEMGLVEVHPDEQHVPREPAQRHLRPPPPKLPPTPSLFVGLSVYRDGARCGYTLLTGFQRADFPDRVRFGIVDQTNADDVTCLDAYCALANSTWPEFNCRYKERIQVDARSAADSRGPTYARHFQQRLVAATDDFCLQLDGHSVFTRQWDSALVTEWARTGNEMAVLTTYLHDLHAYVSADGTNLPPGQLPHLCTTKRGGGGCVRTVGASMLVHPRQPQLTALFGAGFAFAKCHAERHVLVDPHTLWLFDGEEFLRAAQLWTHGYDFYSPSISVVYHNYTRVPARFNHAAVQPPGRETEAAMGRNRYKLILGLPVHGPVNRSELVPYALGSARSLEAYLAFAGMNLETNVDSFSCRQLFWQPYMNATIVEATVGGSWTMAPANEATAPTVIAAYEVPEPVAHLHQERAVASAKVLARVPFPLHALISAVGMLGAVVAFAVQANRKHRRRLRNIAFSWPDDETKKHYDPDMAPETQHIPLNIADEALRPPPPRVPSTFDIFVGLSTFRDGHRCGYTLFTGFKRAVHPERLYFGVVDQVNPGDAKCLDEYCAFAKAEWPTEECKFKAQIRIDERLADDSRGPTYARHFQQKLVGDQEFCLQLDAHSIFTNGWDTSIVKEWTSIGNEMAILSTYLHHVHDSYVLPDGTNNPPDQLPHLCTTMRGGNGCVRTIGASMIQRPSMPQMQALWGAGLSFGKCHAEKRVLIDSHTLWMFDGEEFLRASHLWTYGYDMYSPSTGGTVIYHNYTSVPARFEHVKVDAARKAEEEKMGVNRFKLMVGQPFKGPVDTEEWDKYDFGKVRPFKAFLNFSGITFEKGKTDEHSCKQLHWVPYEQPAEVEKLLPGWTLRPKATAPPAKVLANDDGGVRVATTPPPVPTRREKAPDHGIEATISLDHGPSLAGPMLFMFVGIVVFAVVVYSNDSVWTNTKRYFRLQHKARN</sequence>
<dbReference type="STRING" id="1202772.A0A1V9YB04"/>
<keyword evidence="5" id="KW-1185">Reference proteome</keyword>
<dbReference type="GO" id="GO:0016740">
    <property type="term" value="F:transferase activity"/>
    <property type="evidence" value="ECO:0007669"/>
    <property type="project" value="UniProtKB-KW"/>
</dbReference>
<keyword evidence="2" id="KW-0472">Membrane</keyword>
<evidence type="ECO:0000313" key="4">
    <source>
        <dbReference type="EMBL" id="OQR82894.1"/>
    </source>
</evidence>
<dbReference type="AlphaFoldDB" id="A0A1V9YB04"/>
<keyword evidence="3" id="KW-0732">Signal</keyword>
<evidence type="ECO:0000256" key="1">
    <source>
        <dbReference type="SAM" id="MobiDB-lite"/>
    </source>
</evidence>
<dbReference type="PANTHER" id="PTHR34496">
    <property type="entry name" value="GLCNAC TRANSFERASE-RELATED"/>
    <property type="match status" value="1"/>
</dbReference>
<evidence type="ECO:0000313" key="5">
    <source>
        <dbReference type="Proteomes" id="UP000243579"/>
    </source>
</evidence>
<feature type="region of interest" description="Disordered" evidence="1">
    <location>
        <begin position="41"/>
        <end position="60"/>
    </location>
</feature>
<evidence type="ECO:0000256" key="3">
    <source>
        <dbReference type="SAM" id="SignalP"/>
    </source>
</evidence>
<accession>A0A1V9YB04</accession>
<organism evidence="4 5">
    <name type="scientific">Achlya hypogyna</name>
    <name type="common">Oomycete</name>
    <name type="synonym">Protoachlya hypogyna</name>
    <dbReference type="NCBI Taxonomy" id="1202772"/>
    <lineage>
        <taxon>Eukaryota</taxon>
        <taxon>Sar</taxon>
        <taxon>Stramenopiles</taxon>
        <taxon>Oomycota</taxon>
        <taxon>Saprolegniomycetes</taxon>
        <taxon>Saprolegniales</taxon>
        <taxon>Achlyaceae</taxon>
        <taxon>Achlya</taxon>
    </lineage>
</organism>
<dbReference type="OrthoDB" id="76265at2759"/>
<proteinExistence type="predicted"/>